<evidence type="ECO:0000313" key="2">
    <source>
        <dbReference type="EMBL" id="GGD29106.1"/>
    </source>
</evidence>
<comment type="caution">
    <text evidence="2">The sequence shown here is derived from an EMBL/GenBank/DDBJ whole genome shotgun (WGS) entry which is preliminary data.</text>
</comment>
<name>A0A917DDK8_9HYPH</name>
<dbReference type="AlphaFoldDB" id="A0A917DDK8"/>
<reference evidence="2" key="1">
    <citation type="journal article" date="2014" name="Int. J. Syst. Evol. Microbiol.">
        <title>Complete genome sequence of Corynebacterium casei LMG S-19264T (=DSM 44701T), isolated from a smear-ripened cheese.</title>
        <authorList>
            <consortium name="US DOE Joint Genome Institute (JGI-PGF)"/>
            <person name="Walter F."/>
            <person name="Albersmeier A."/>
            <person name="Kalinowski J."/>
            <person name="Ruckert C."/>
        </authorList>
    </citation>
    <scope>NUCLEOTIDE SEQUENCE</scope>
    <source>
        <strain evidence="2">CGMCC 1.15493</strain>
    </source>
</reference>
<dbReference type="Proteomes" id="UP000613160">
    <property type="component" value="Unassembled WGS sequence"/>
</dbReference>
<evidence type="ECO:0000259" key="1">
    <source>
        <dbReference type="Pfam" id="PF21834"/>
    </source>
</evidence>
<accession>A0A917DDK8</accession>
<keyword evidence="3" id="KW-1185">Reference proteome</keyword>
<sequence>MRYFFHIRYHDAVVEDPEGSELDGIESARREAKEAAHEIIADRIRKGTRLHIDTTFEVRDENDKVVLMLPFASVLLAALHSPAPRGFSETSERA</sequence>
<reference evidence="2" key="2">
    <citation type="submission" date="2020-09" db="EMBL/GenBank/DDBJ databases">
        <authorList>
            <person name="Sun Q."/>
            <person name="Zhou Y."/>
        </authorList>
    </citation>
    <scope>NUCLEOTIDE SEQUENCE</scope>
    <source>
        <strain evidence="2">CGMCC 1.15493</strain>
    </source>
</reference>
<dbReference type="InterPro" id="IPR054189">
    <property type="entry name" value="DUF6894"/>
</dbReference>
<evidence type="ECO:0000313" key="3">
    <source>
        <dbReference type="Proteomes" id="UP000613160"/>
    </source>
</evidence>
<proteinExistence type="predicted"/>
<dbReference type="Pfam" id="PF21834">
    <property type="entry name" value="DUF6894"/>
    <property type="match status" value="1"/>
</dbReference>
<gene>
    <name evidence="2" type="ORF">GCM10011335_35300</name>
</gene>
<dbReference type="EMBL" id="BMJJ01000009">
    <property type="protein sequence ID" value="GGD29106.1"/>
    <property type="molecule type" value="Genomic_DNA"/>
</dbReference>
<feature type="domain" description="DUF6894" evidence="1">
    <location>
        <begin position="2"/>
        <end position="72"/>
    </location>
</feature>
<protein>
    <recommendedName>
        <fullName evidence="1">DUF6894 domain-containing protein</fullName>
    </recommendedName>
</protein>
<dbReference type="RefSeq" id="WP_188853167.1">
    <property type="nucleotide sequence ID" value="NZ_BMJJ01000009.1"/>
</dbReference>
<organism evidence="2 3">
    <name type="scientific">Aureimonas glaciei</name>
    <dbReference type="NCBI Taxonomy" id="1776957"/>
    <lineage>
        <taxon>Bacteria</taxon>
        <taxon>Pseudomonadati</taxon>
        <taxon>Pseudomonadota</taxon>
        <taxon>Alphaproteobacteria</taxon>
        <taxon>Hyphomicrobiales</taxon>
        <taxon>Aurantimonadaceae</taxon>
        <taxon>Aureimonas</taxon>
    </lineage>
</organism>